<dbReference type="InterPro" id="IPR057290">
    <property type="entry name" value="CHX17_C"/>
</dbReference>
<feature type="transmembrane region" description="Helical" evidence="13">
    <location>
        <begin position="108"/>
        <end position="126"/>
    </location>
</feature>
<dbReference type="InterPro" id="IPR016059">
    <property type="entry name" value="DNA_ligase_ATP-dep_CS"/>
</dbReference>
<evidence type="ECO:0000256" key="3">
    <source>
        <dbReference type="ARBA" id="ARBA00004141"/>
    </source>
</evidence>
<evidence type="ECO:0000256" key="9">
    <source>
        <dbReference type="ARBA" id="ARBA00023065"/>
    </source>
</evidence>
<feature type="transmembrane region" description="Helical" evidence="13">
    <location>
        <begin position="423"/>
        <end position="443"/>
    </location>
</feature>
<organism evidence="17 18">
    <name type="scientific">Ensete ventricosum</name>
    <name type="common">Abyssinian banana</name>
    <name type="synonym">Musa ensete</name>
    <dbReference type="NCBI Taxonomy" id="4639"/>
    <lineage>
        <taxon>Eukaryota</taxon>
        <taxon>Viridiplantae</taxon>
        <taxon>Streptophyta</taxon>
        <taxon>Embryophyta</taxon>
        <taxon>Tracheophyta</taxon>
        <taxon>Spermatophyta</taxon>
        <taxon>Magnoliopsida</taxon>
        <taxon>Liliopsida</taxon>
        <taxon>Zingiberales</taxon>
        <taxon>Musaceae</taxon>
        <taxon>Ensete</taxon>
    </lineage>
</organism>
<gene>
    <name evidence="17" type="ORF">OPV22_010813</name>
</gene>
<evidence type="ECO:0000256" key="8">
    <source>
        <dbReference type="ARBA" id="ARBA00022989"/>
    </source>
</evidence>
<dbReference type="GO" id="GO:0006813">
    <property type="term" value="P:potassium ion transport"/>
    <property type="evidence" value="ECO:0007669"/>
    <property type="project" value="UniProtKB-KW"/>
</dbReference>
<feature type="transmembrane region" description="Helical" evidence="13">
    <location>
        <begin position="357"/>
        <end position="380"/>
    </location>
</feature>
<evidence type="ECO:0000256" key="13">
    <source>
        <dbReference type="SAM" id="Phobius"/>
    </source>
</evidence>
<keyword evidence="5" id="KW-0633">Potassium transport</keyword>
<feature type="transmembrane region" description="Helical" evidence="13">
    <location>
        <begin position="278"/>
        <end position="299"/>
    </location>
</feature>
<dbReference type="PANTHER" id="PTHR32468">
    <property type="entry name" value="CATION/H + ANTIPORTER"/>
    <property type="match status" value="1"/>
</dbReference>
<evidence type="ECO:0008006" key="19">
    <source>
        <dbReference type="Google" id="ProtNLM"/>
    </source>
</evidence>
<dbReference type="PROSITE" id="PS00697">
    <property type="entry name" value="DNA_LIGASE_A1"/>
    <property type="match status" value="1"/>
</dbReference>
<feature type="domain" description="Cation/H(+) antiporter central" evidence="15">
    <location>
        <begin position="498"/>
        <end position="626"/>
    </location>
</feature>
<evidence type="ECO:0000256" key="10">
    <source>
        <dbReference type="ARBA" id="ARBA00023136"/>
    </source>
</evidence>
<evidence type="ECO:0000256" key="12">
    <source>
        <dbReference type="SAM" id="MobiDB-lite"/>
    </source>
</evidence>
<feature type="domain" description="Cation/H+ exchanger transmembrane" evidence="14">
    <location>
        <begin position="59"/>
        <end position="430"/>
    </location>
</feature>
<evidence type="ECO:0000313" key="18">
    <source>
        <dbReference type="Proteomes" id="UP001222027"/>
    </source>
</evidence>
<evidence type="ECO:0000259" key="15">
    <source>
        <dbReference type="Pfam" id="PF23256"/>
    </source>
</evidence>
<dbReference type="GO" id="GO:1902600">
    <property type="term" value="P:proton transmembrane transport"/>
    <property type="evidence" value="ECO:0007669"/>
    <property type="project" value="InterPro"/>
</dbReference>
<comment type="function">
    <text evidence="1">May function as sodium-coupled metabolite transporter across the chloroplast envelope.</text>
</comment>
<keyword evidence="10 13" id="KW-0472">Membrane</keyword>
<dbReference type="EMBL" id="JAQQAF010000003">
    <property type="protein sequence ID" value="KAJ8500261.1"/>
    <property type="molecule type" value="Genomic_DNA"/>
</dbReference>
<dbReference type="AlphaFoldDB" id="A0AAV8RLM7"/>
<evidence type="ECO:0000256" key="5">
    <source>
        <dbReference type="ARBA" id="ARBA00022538"/>
    </source>
</evidence>
<dbReference type="Pfam" id="PF00999">
    <property type="entry name" value="Na_H_Exchanger"/>
    <property type="match status" value="1"/>
</dbReference>
<evidence type="ECO:0000256" key="4">
    <source>
        <dbReference type="ARBA" id="ARBA00022448"/>
    </source>
</evidence>
<keyword evidence="18" id="KW-1185">Reference proteome</keyword>
<dbReference type="Gene3D" id="3.40.50.12370">
    <property type="match status" value="1"/>
</dbReference>
<dbReference type="InterPro" id="IPR038770">
    <property type="entry name" value="Na+/solute_symporter_sf"/>
</dbReference>
<feature type="transmembrane region" description="Helical" evidence="13">
    <location>
        <begin position="206"/>
        <end position="229"/>
    </location>
</feature>
<dbReference type="GO" id="GO:0015297">
    <property type="term" value="F:antiporter activity"/>
    <property type="evidence" value="ECO:0007669"/>
    <property type="project" value="InterPro"/>
</dbReference>
<evidence type="ECO:0000259" key="14">
    <source>
        <dbReference type="Pfam" id="PF00999"/>
    </source>
</evidence>
<keyword evidence="9" id="KW-0406">Ion transport</keyword>
<dbReference type="GO" id="GO:0016020">
    <property type="term" value="C:membrane"/>
    <property type="evidence" value="ECO:0007669"/>
    <property type="project" value="UniProtKB-SubCell"/>
</dbReference>
<dbReference type="InterPro" id="IPR050794">
    <property type="entry name" value="CPA2_transporter"/>
</dbReference>
<feature type="transmembrane region" description="Helical" evidence="13">
    <location>
        <begin position="305"/>
        <end position="323"/>
    </location>
</feature>
<evidence type="ECO:0000256" key="2">
    <source>
        <dbReference type="ARBA" id="ARBA00004119"/>
    </source>
</evidence>
<feature type="transmembrane region" description="Helical" evidence="13">
    <location>
        <begin position="328"/>
        <end position="345"/>
    </location>
</feature>
<dbReference type="GO" id="GO:0012505">
    <property type="term" value="C:endomembrane system"/>
    <property type="evidence" value="ECO:0007669"/>
    <property type="project" value="TreeGrafter"/>
</dbReference>
<keyword evidence="7" id="KW-0630">Potassium</keyword>
<evidence type="ECO:0000256" key="1">
    <source>
        <dbReference type="ARBA" id="ARBA00003198"/>
    </source>
</evidence>
<dbReference type="Pfam" id="PF23256">
    <property type="entry name" value="CHX17_2nd"/>
    <property type="match status" value="1"/>
</dbReference>
<proteinExistence type="inferred from homology"/>
<evidence type="ECO:0000256" key="11">
    <source>
        <dbReference type="ARBA" id="ARBA00038341"/>
    </source>
</evidence>
<dbReference type="InterPro" id="IPR006153">
    <property type="entry name" value="Cation/H_exchanger_TM"/>
</dbReference>
<feature type="domain" description="Cation/H(+) antiporter C-terminal" evidence="16">
    <location>
        <begin position="635"/>
        <end position="776"/>
    </location>
</feature>
<comment type="caution">
    <text evidence="17">The sequence shown here is derived from an EMBL/GenBank/DDBJ whole genome shotgun (WGS) entry which is preliminary data.</text>
</comment>
<comment type="similarity">
    <text evidence="11">Belongs to the monovalent cation:proton antiporter 2 (CPA2) transporter (TC 2.A.37) family. CHX (TC 2.A.37.4) subfamily.</text>
</comment>
<feature type="transmembrane region" description="Helical" evidence="13">
    <location>
        <begin position="241"/>
        <end position="266"/>
    </location>
</feature>
<keyword evidence="4" id="KW-0813">Transport</keyword>
<evidence type="ECO:0000313" key="17">
    <source>
        <dbReference type="EMBL" id="KAJ8500261.1"/>
    </source>
</evidence>
<keyword evidence="6 13" id="KW-0812">Transmembrane</keyword>
<evidence type="ECO:0000256" key="7">
    <source>
        <dbReference type="ARBA" id="ARBA00022958"/>
    </source>
</evidence>
<dbReference type="GO" id="GO:0003909">
    <property type="term" value="F:DNA ligase activity"/>
    <property type="evidence" value="ECO:0007669"/>
    <property type="project" value="InterPro"/>
</dbReference>
<sequence length="813" mass="89252">MATTGAQSFIGYAPGRTNPIFCHQTVMTTSAGVWIGDNPLQFTLPTLMYQIFLVFVTYRLTHAVLRLLGQPLHVSQIVAGIILGPNVLSRNKSFGISIIAPDHYQEVVTISITSYMLFFFVIGVKADLGVIPKVGKKAVAIGFLSTLLPIASVSLATLFLKSKIPLRYHQSNLLILLTDTWCITSYPVLSCLLSELNLLSSKLGRLAMSATLIASILHAFANSAIVTYLQGVNIGSPIQGLMSLASFLALLVLIVFVMRPIVLWLIRRTPEGALLDQPSFVAVISMALACGMLCQMIGFDLTAGPFFFGLVLPGGPPLGATLAERMDCLVLGLLLPLSMSFAGMRTDLTALAHVSNWWLFETYVLVIVVAKFTGVILPCLYCRMSPRETISLGLMLATKGIYEVYTVIGWAEHFLVGPDELSILIVTIIILGGSSAPLIRYLYRPEDRYVTYKRRTLEHAKPGDELRVLACIHLQDNVKPIISLLEAAVPARDSPICAYLIHLIQLVGRTDTVLIPHKRQKKSSSSATTPSETDHIVNAFQLFERQYPSGVSVLPYVCISPYSTMHDDICSLALDKKVTLIILPFHKNVLADGSISFFSPSVQAVNVNVLRYAPCSVGILLDNGLSDRWTMLHRVAVYFLGGADDREALACGVRMTKHAAIELTVVRFLPPTEVREVGPEERLDDRMVEKFLQEKLDGKRVRYREEVVKDGEGTVAVIRETSPEFSLLIVGRREGSDSRLTAGMSLWREYPELGVIGDLLASTNFGGRVPTLVIQKQVRVMGPAAQAPESPKDVSTVIQVEPEDEDNSQPDEK</sequence>
<name>A0AAV8RLM7_ENSVE</name>
<dbReference type="GO" id="GO:0006885">
    <property type="term" value="P:regulation of pH"/>
    <property type="evidence" value="ECO:0007669"/>
    <property type="project" value="TreeGrafter"/>
</dbReference>
<protein>
    <recommendedName>
        <fullName evidence="19">Cation/H+ exchanger domain-containing protein</fullName>
    </recommendedName>
</protein>
<evidence type="ECO:0000256" key="6">
    <source>
        <dbReference type="ARBA" id="ARBA00022692"/>
    </source>
</evidence>
<dbReference type="Gene3D" id="1.20.1530.20">
    <property type="match status" value="1"/>
</dbReference>
<comment type="subcellular location">
    <subcellularLocation>
        <location evidence="3">Membrane</location>
        <topology evidence="3">Multi-pass membrane protein</topology>
    </subcellularLocation>
    <subcellularLocation>
        <location evidence="2">Plastid</location>
        <location evidence="2">Chloroplast envelope</location>
    </subcellularLocation>
</comment>
<dbReference type="PANTHER" id="PTHR32468:SF102">
    <property type="entry name" value="OS08G0117800 PROTEIN"/>
    <property type="match status" value="1"/>
</dbReference>
<evidence type="ECO:0000259" key="16">
    <source>
        <dbReference type="Pfam" id="PF23259"/>
    </source>
</evidence>
<dbReference type="Pfam" id="PF23259">
    <property type="entry name" value="CHX17_C"/>
    <property type="match status" value="1"/>
</dbReference>
<dbReference type="Proteomes" id="UP001222027">
    <property type="component" value="Unassembled WGS sequence"/>
</dbReference>
<feature type="transmembrane region" description="Helical" evidence="13">
    <location>
        <begin position="138"/>
        <end position="160"/>
    </location>
</feature>
<keyword evidence="8 13" id="KW-1133">Transmembrane helix</keyword>
<feature type="region of interest" description="Disordered" evidence="12">
    <location>
        <begin position="783"/>
        <end position="813"/>
    </location>
</feature>
<reference evidence="17 18" key="1">
    <citation type="submission" date="2022-12" db="EMBL/GenBank/DDBJ databases">
        <title>Chromosome-scale assembly of the Ensete ventricosum genome.</title>
        <authorList>
            <person name="Dussert Y."/>
            <person name="Stocks J."/>
            <person name="Wendawek A."/>
            <person name="Woldeyes F."/>
            <person name="Nichols R.A."/>
            <person name="Borrell J.S."/>
        </authorList>
    </citation>
    <scope>NUCLEOTIDE SEQUENCE [LARGE SCALE GENOMIC DNA]</scope>
    <source>
        <strain evidence="18">cv. Maze</strain>
        <tissue evidence="17">Seeds</tissue>
    </source>
</reference>
<feature type="transmembrane region" description="Helical" evidence="13">
    <location>
        <begin position="392"/>
        <end position="411"/>
    </location>
</feature>
<dbReference type="InterPro" id="IPR057291">
    <property type="entry name" value="CHX17_2nd"/>
</dbReference>
<feature type="compositionally biased region" description="Acidic residues" evidence="12">
    <location>
        <begin position="801"/>
        <end position="813"/>
    </location>
</feature>
<dbReference type="GO" id="GO:0009941">
    <property type="term" value="C:chloroplast envelope"/>
    <property type="evidence" value="ECO:0007669"/>
    <property type="project" value="UniProtKB-SubCell"/>
</dbReference>
<accession>A0AAV8RLM7</accession>